<evidence type="ECO:0000259" key="7">
    <source>
        <dbReference type="Pfam" id="PF14310"/>
    </source>
</evidence>
<evidence type="ECO:0000256" key="2">
    <source>
        <dbReference type="ARBA" id="ARBA00022729"/>
    </source>
</evidence>
<keyword evidence="4" id="KW-0326">Glycosidase</keyword>
<gene>
    <name evidence="8" type="ORF">EDS130_LOCUS18809</name>
    <name evidence="9" type="ORF">XAT740_LOCUS20042</name>
</gene>
<dbReference type="AlphaFoldDB" id="A0A814MEI3"/>
<dbReference type="OrthoDB" id="47059at2759"/>
<evidence type="ECO:0000313" key="10">
    <source>
        <dbReference type="Proteomes" id="UP000663828"/>
    </source>
</evidence>
<evidence type="ECO:0000313" key="8">
    <source>
        <dbReference type="EMBL" id="CAF1078126.1"/>
    </source>
</evidence>
<evidence type="ECO:0000259" key="5">
    <source>
        <dbReference type="Pfam" id="PF00933"/>
    </source>
</evidence>
<dbReference type="SUPFAM" id="SSF52279">
    <property type="entry name" value="Beta-D-glucan exohydrolase, C-terminal domain"/>
    <property type="match status" value="1"/>
</dbReference>
<dbReference type="InterPro" id="IPR036881">
    <property type="entry name" value="Glyco_hydro_3_C_sf"/>
</dbReference>
<feature type="domain" description="Glycoside hydrolase family 3 N-terminal" evidence="5">
    <location>
        <begin position="102"/>
        <end position="346"/>
    </location>
</feature>
<name>A0A814MEI3_ADIRI</name>
<dbReference type="PANTHER" id="PTHR42721:SF3">
    <property type="entry name" value="BETA-D-XYLOSIDASE 5-RELATED"/>
    <property type="match status" value="1"/>
</dbReference>
<dbReference type="InterPro" id="IPR044993">
    <property type="entry name" value="BXL"/>
</dbReference>
<dbReference type="InterPro" id="IPR013783">
    <property type="entry name" value="Ig-like_fold"/>
</dbReference>
<proteinExistence type="inferred from homology"/>
<dbReference type="InterPro" id="IPR026891">
    <property type="entry name" value="Fn3-like"/>
</dbReference>
<evidence type="ECO:0000313" key="11">
    <source>
        <dbReference type="Proteomes" id="UP000663852"/>
    </source>
</evidence>
<evidence type="ECO:0000256" key="1">
    <source>
        <dbReference type="ARBA" id="ARBA00005336"/>
    </source>
</evidence>
<dbReference type="InterPro" id="IPR002772">
    <property type="entry name" value="Glyco_hydro_3_C"/>
</dbReference>
<dbReference type="Gene3D" id="3.40.50.1700">
    <property type="entry name" value="Glycoside hydrolase family 3 C-terminal domain"/>
    <property type="match status" value="1"/>
</dbReference>
<dbReference type="GO" id="GO:0045493">
    <property type="term" value="P:xylan catabolic process"/>
    <property type="evidence" value="ECO:0007669"/>
    <property type="project" value="InterPro"/>
</dbReference>
<dbReference type="Pfam" id="PF01915">
    <property type="entry name" value="Glyco_hydro_3_C"/>
    <property type="match status" value="1"/>
</dbReference>
<keyword evidence="3" id="KW-0378">Hydrolase</keyword>
<comment type="caution">
    <text evidence="8">The sequence shown here is derived from an EMBL/GenBank/DDBJ whole genome shotgun (WGS) entry which is preliminary data.</text>
</comment>
<reference evidence="8" key="1">
    <citation type="submission" date="2021-02" db="EMBL/GenBank/DDBJ databases">
        <authorList>
            <person name="Nowell W R."/>
        </authorList>
    </citation>
    <scope>NUCLEOTIDE SEQUENCE</scope>
</reference>
<dbReference type="Gene3D" id="3.20.20.300">
    <property type="entry name" value="Glycoside hydrolase, family 3, N-terminal domain"/>
    <property type="match status" value="1"/>
</dbReference>
<dbReference type="InterPro" id="IPR017853">
    <property type="entry name" value="GH"/>
</dbReference>
<dbReference type="SUPFAM" id="SSF51445">
    <property type="entry name" value="(Trans)glycosidases"/>
    <property type="match status" value="1"/>
</dbReference>
<keyword evidence="10" id="KW-1185">Reference proteome</keyword>
<protein>
    <submittedName>
        <fullName evidence="8">Uncharacterized protein</fullName>
    </submittedName>
</protein>
<dbReference type="InterPro" id="IPR001764">
    <property type="entry name" value="Glyco_hydro_3_N"/>
</dbReference>
<dbReference type="Gene3D" id="2.60.40.10">
    <property type="entry name" value="Immunoglobulins"/>
    <property type="match status" value="1"/>
</dbReference>
<dbReference type="PRINTS" id="PR00133">
    <property type="entry name" value="GLHYDRLASE3"/>
</dbReference>
<keyword evidence="2" id="KW-0732">Signal</keyword>
<dbReference type="EMBL" id="CAJNOR010001384">
    <property type="protein sequence ID" value="CAF1133713.1"/>
    <property type="molecule type" value="Genomic_DNA"/>
</dbReference>
<dbReference type="Proteomes" id="UP000663828">
    <property type="component" value="Unassembled WGS sequence"/>
</dbReference>
<organism evidence="8 11">
    <name type="scientific">Adineta ricciae</name>
    <name type="common">Rotifer</name>
    <dbReference type="NCBI Taxonomy" id="249248"/>
    <lineage>
        <taxon>Eukaryota</taxon>
        <taxon>Metazoa</taxon>
        <taxon>Spiralia</taxon>
        <taxon>Gnathifera</taxon>
        <taxon>Rotifera</taxon>
        <taxon>Eurotatoria</taxon>
        <taxon>Bdelloidea</taxon>
        <taxon>Adinetida</taxon>
        <taxon>Adinetidae</taxon>
        <taxon>Adineta</taxon>
    </lineage>
</organism>
<evidence type="ECO:0000259" key="6">
    <source>
        <dbReference type="Pfam" id="PF01915"/>
    </source>
</evidence>
<dbReference type="GO" id="GO:0046556">
    <property type="term" value="F:alpha-L-arabinofuranosidase activity"/>
    <property type="evidence" value="ECO:0007669"/>
    <property type="project" value="TreeGrafter"/>
</dbReference>
<evidence type="ECO:0000256" key="4">
    <source>
        <dbReference type="ARBA" id="ARBA00023295"/>
    </source>
</evidence>
<dbReference type="GO" id="GO:0031222">
    <property type="term" value="P:arabinan catabolic process"/>
    <property type="evidence" value="ECO:0007669"/>
    <property type="project" value="TreeGrafter"/>
</dbReference>
<sequence length="739" mass="82721">MIFDLYEYHIYSYKPKYEYPFQDPSLPIDTRLDNLMSLLTTEEKIDMLWMGALTPDGETINMIVPRLNIRGFSWMGQAYVYRSASNGCNINCQSPTTDGNVSVLPQGTGVASTWNKYLIFQAGVMISDESMAIHYNYQNRTVDYKTGASSVINIARDPRWGRVPETYGECPILTGEIAVAFNKGLMGYTKLEDTKLEYEIYKVLPVMRHFVDYDGPDNGRFSFNAIISDPDLRATYLPVWKKLIDENAIVGVMSAISAVNGVPSAANKYLLNDVLRNEWNFTGYVISDCDPVGDIQRSFHYTATLEQAVAASVSSGNDINCGGVFQLLHKALKYGFVDLDVINTAIRRGLRSRFLSGNLDPIGSDPYASIPYSVVDSLEHKLLTKQIITESIVLLHNPSQILPFNLTKVKRIAVIGPSADDITVQAHTYHGTPSKWITTLDGIQTIASKSNITVVHTTGAFRKNDSDEDFAHALELAIESDVILFVGGLDASFEEEDTDRSTLQLPGGQSELIRLLMSLNKPFAVLIVSGSPISEPLIVQENRAALLWISYFGQSGDAIAEILFGFSVPSGCLPFTIPMNTSQLLPIDDYSMSKSPGRTYRYLDYTKAPPFFPFGYGLSYSTFTYTSPLSIYPNRIDNLDTDITVNISLSNDGPYRTQRVVQLYYEFVNSTVSYLPKRELLQFNKLTFEIHEEKTVSFVFRTRNLPYSNRQQIPGSVNLWIGNSYNRDVQATLTIVFDD</sequence>
<evidence type="ECO:0000256" key="3">
    <source>
        <dbReference type="ARBA" id="ARBA00022801"/>
    </source>
</evidence>
<dbReference type="GO" id="GO:0009044">
    <property type="term" value="F:xylan 1,4-beta-xylosidase activity"/>
    <property type="evidence" value="ECO:0007669"/>
    <property type="project" value="InterPro"/>
</dbReference>
<dbReference type="Proteomes" id="UP000663852">
    <property type="component" value="Unassembled WGS sequence"/>
</dbReference>
<dbReference type="Pfam" id="PF00933">
    <property type="entry name" value="Glyco_hydro_3"/>
    <property type="match status" value="1"/>
</dbReference>
<feature type="domain" description="Glycoside hydrolase family 3 C-terminal" evidence="6">
    <location>
        <begin position="392"/>
        <end position="620"/>
    </location>
</feature>
<dbReference type="PANTHER" id="PTHR42721">
    <property type="entry name" value="SUGAR HYDROLASE-RELATED"/>
    <property type="match status" value="1"/>
</dbReference>
<accession>A0A814MEI3</accession>
<dbReference type="InterPro" id="IPR036962">
    <property type="entry name" value="Glyco_hydro_3_N_sf"/>
</dbReference>
<feature type="domain" description="Fibronectin type III-like" evidence="7">
    <location>
        <begin position="660"/>
        <end position="724"/>
    </location>
</feature>
<dbReference type="EMBL" id="CAJNOJ010000088">
    <property type="protein sequence ID" value="CAF1078126.1"/>
    <property type="molecule type" value="Genomic_DNA"/>
</dbReference>
<comment type="similarity">
    <text evidence="1">Belongs to the glycosyl hydrolase 3 family.</text>
</comment>
<dbReference type="Pfam" id="PF14310">
    <property type="entry name" value="Fn3-like"/>
    <property type="match status" value="1"/>
</dbReference>
<evidence type="ECO:0000313" key="9">
    <source>
        <dbReference type="EMBL" id="CAF1133713.1"/>
    </source>
</evidence>